<dbReference type="eggNOG" id="KOG1543">
    <property type="taxonomic scope" value="Eukaryota"/>
</dbReference>
<evidence type="ECO:0000313" key="5">
    <source>
        <dbReference type="Proteomes" id="UP000008021"/>
    </source>
</evidence>
<accession>A0A0E0F0R8</accession>
<evidence type="ECO:0000256" key="1">
    <source>
        <dbReference type="SAM" id="Coils"/>
    </source>
</evidence>
<dbReference type="PROSITE" id="PS00639">
    <property type="entry name" value="THIOL_PROTEASE_HIS"/>
    <property type="match status" value="1"/>
</dbReference>
<keyword evidence="5" id="KW-1185">Reference proteome</keyword>
<dbReference type="CDD" id="cd02619">
    <property type="entry name" value="Peptidase_C1"/>
    <property type="match status" value="1"/>
</dbReference>
<dbReference type="Gene3D" id="3.90.70.10">
    <property type="entry name" value="Cysteine proteinases"/>
    <property type="match status" value="1"/>
</dbReference>
<evidence type="ECO:0000256" key="2">
    <source>
        <dbReference type="SAM" id="MobiDB-lite"/>
    </source>
</evidence>
<name>A0A0E0F0R8_9ORYZ</name>
<feature type="coiled-coil region" evidence="1">
    <location>
        <begin position="327"/>
        <end position="354"/>
    </location>
</feature>
<evidence type="ECO:0000259" key="3">
    <source>
        <dbReference type="Pfam" id="PF00112"/>
    </source>
</evidence>
<dbReference type="Pfam" id="PF00112">
    <property type="entry name" value="Peptidase_C1"/>
    <property type="match status" value="1"/>
</dbReference>
<feature type="region of interest" description="Disordered" evidence="2">
    <location>
        <begin position="86"/>
        <end position="105"/>
    </location>
</feature>
<reference evidence="4" key="1">
    <citation type="submission" date="2015-04" db="UniProtKB">
        <authorList>
            <consortium name="EnsemblPlants"/>
        </authorList>
    </citation>
    <scope>IDENTIFICATION</scope>
</reference>
<dbReference type="STRING" id="40149.A0A0E0F0R8"/>
<proteinExistence type="predicted"/>
<dbReference type="InterPro" id="IPR038765">
    <property type="entry name" value="Papain-like_cys_pep_sf"/>
</dbReference>
<dbReference type="SUPFAM" id="SSF54001">
    <property type="entry name" value="Cysteine proteinases"/>
    <property type="match status" value="1"/>
</dbReference>
<keyword evidence="1" id="KW-0175">Coiled coil</keyword>
<feature type="domain" description="Peptidase C1A papain C-terminal" evidence="3">
    <location>
        <begin position="533"/>
        <end position="585"/>
    </location>
</feature>
<dbReference type="GO" id="GO:0008234">
    <property type="term" value="F:cysteine-type peptidase activity"/>
    <property type="evidence" value="ECO:0007669"/>
    <property type="project" value="InterPro"/>
</dbReference>
<dbReference type="EnsemblPlants" id="OMERI10G14310.1">
    <property type="protein sequence ID" value="OMERI10G14310.1"/>
    <property type="gene ID" value="OMERI10G14310"/>
</dbReference>
<evidence type="ECO:0000313" key="4">
    <source>
        <dbReference type="EnsemblPlants" id="OMERI10G14310.1"/>
    </source>
</evidence>
<dbReference type="InterPro" id="IPR025660">
    <property type="entry name" value="Pept_his_AS"/>
</dbReference>
<dbReference type="Proteomes" id="UP000008021">
    <property type="component" value="Chromosome 10"/>
</dbReference>
<organism evidence="4">
    <name type="scientific">Oryza meridionalis</name>
    <dbReference type="NCBI Taxonomy" id="40149"/>
    <lineage>
        <taxon>Eukaryota</taxon>
        <taxon>Viridiplantae</taxon>
        <taxon>Streptophyta</taxon>
        <taxon>Embryophyta</taxon>
        <taxon>Tracheophyta</taxon>
        <taxon>Spermatophyta</taxon>
        <taxon>Magnoliopsida</taxon>
        <taxon>Liliopsida</taxon>
        <taxon>Poales</taxon>
        <taxon>Poaceae</taxon>
        <taxon>BOP clade</taxon>
        <taxon>Oryzoideae</taxon>
        <taxon>Oryzeae</taxon>
        <taxon>Oryzinae</taxon>
        <taxon>Oryza</taxon>
    </lineage>
</organism>
<dbReference type="Gramene" id="OMERI10G14310.1">
    <property type="protein sequence ID" value="OMERI10G14310.1"/>
    <property type="gene ID" value="OMERI10G14310"/>
</dbReference>
<dbReference type="GO" id="GO:0006508">
    <property type="term" value="P:proteolysis"/>
    <property type="evidence" value="ECO:0007669"/>
    <property type="project" value="InterPro"/>
</dbReference>
<protein>
    <recommendedName>
        <fullName evidence="3">Peptidase C1A papain C-terminal domain-containing protein</fullName>
    </recommendedName>
</protein>
<reference evidence="4" key="2">
    <citation type="submission" date="2018-05" db="EMBL/GenBank/DDBJ databases">
        <title>OmerRS3 (Oryza meridionalis Reference Sequence Version 3).</title>
        <authorList>
            <person name="Zhang J."/>
            <person name="Kudrna D."/>
            <person name="Lee S."/>
            <person name="Talag J."/>
            <person name="Welchert J."/>
            <person name="Wing R.A."/>
        </authorList>
    </citation>
    <scope>NUCLEOTIDE SEQUENCE [LARGE SCALE GENOMIC DNA]</scope>
    <source>
        <strain evidence="4">cv. OR44</strain>
    </source>
</reference>
<dbReference type="HOGENOM" id="CLU_505685_0_0_1"/>
<dbReference type="InterPro" id="IPR000668">
    <property type="entry name" value="Peptidase_C1A_C"/>
</dbReference>
<dbReference type="AlphaFoldDB" id="A0A0E0F0R8"/>
<sequence length="604" mass="68482">MGITLESGWVVGGFAWRWRAVRTEAAPNPRLQGPYAAAAAAAAAAISDPLQTEAPRRGRPPMRRLLLAVQPRGDRPPMRRQLPDKLLSSTAMNPPHRSRATPPSYKQSELLAKDLGDRLLTFDNIQELSLQVHSVKKLLDGAMDEICTDPLIGGLVKISKNNDITLKCLKSWLKTPFPPDVTDSIKSLHDRNRNTSKTLSGLEFWFHIYRTRFHEEASWMSNFPLTLEVLLRKFSSLDAGIMYLQDQGYEMLRFTEVLSSGLMCDKSSESYCWDICSVFNLSLRIHWWTQICMVLVERISTLLCEVKEHESILDEKLALSHQLFRTEGDLEDKYAKLEEQFSKLERDVEAICRVFDPAVTSKNREEALAAFEKAMHGKEFCWRGQMFHGVNILLAVKIQGKNQCAFVASVSAVESLYKKDFVSLNALGGCSSNRQTEFLVQLSEDHLQDMVVEYLASNKGNRGIASQENYKSPLSQDSRRYHIRDFEQVIPTKFEEATDILKKGNVFVAHFPIMRDYFRLEKDRDHIYHVPDDAVFETTPAGKEISHAVMIVGFGRSADGMPYYIFQNSYGPGWCDGGFGRISAASIRGMYAANIWVVNDVKKE</sequence>